<dbReference type="InterPro" id="IPR011075">
    <property type="entry name" value="TetR_C"/>
</dbReference>
<dbReference type="PANTHER" id="PTHR30055:SF230">
    <property type="entry name" value="TRANSCRIPTIONAL REGULATORY PROTEIN (PROBABLY TETR-FAMILY)-RELATED"/>
    <property type="match status" value="1"/>
</dbReference>
<protein>
    <submittedName>
        <fullName evidence="4">DNA-binding transcriptional regulator, AcrR family</fullName>
    </submittedName>
</protein>
<dbReference type="PANTHER" id="PTHR30055">
    <property type="entry name" value="HTH-TYPE TRANSCRIPTIONAL REGULATOR RUTR"/>
    <property type="match status" value="1"/>
</dbReference>
<keyword evidence="5" id="KW-1185">Reference proteome</keyword>
<dbReference type="Proteomes" id="UP000199034">
    <property type="component" value="Unassembled WGS sequence"/>
</dbReference>
<keyword evidence="3" id="KW-0804">Transcription</keyword>
<dbReference type="Gene3D" id="1.10.10.60">
    <property type="entry name" value="Homeodomain-like"/>
    <property type="match status" value="1"/>
</dbReference>
<dbReference type="GO" id="GO:0000976">
    <property type="term" value="F:transcription cis-regulatory region binding"/>
    <property type="evidence" value="ECO:0007669"/>
    <property type="project" value="TreeGrafter"/>
</dbReference>
<dbReference type="Pfam" id="PF16859">
    <property type="entry name" value="TetR_C_11"/>
    <property type="match status" value="1"/>
</dbReference>
<dbReference type="AlphaFoldDB" id="A0A1G6IMN5"/>
<dbReference type="SUPFAM" id="SSF48498">
    <property type="entry name" value="Tetracyclin repressor-like, C-terminal domain"/>
    <property type="match status" value="1"/>
</dbReference>
<dbReference type="SUPFAM" id="SSF46689">
    <property type="entry name" value="Homeodomain-like"/>
    <property type="match status" value="1"/>
</dbReference>
<dbReference type="GO" id="GO:0003700">
    <property type="term" value="F:DNA-binding transcription factor activity"/>
    <property type="evidence" value="ECO:0007669"/>
    <property type="project" value="TreeGrafter"/>
</dbReference>
<reference evidence="4 5" key="1">
    <citation type="submission" date="2016-10" db="EMBL/GenBank/DDBJ databases">
        <authorList>
            <person name="de Groot N.N."/>
        </authorList>
    </citation>
    <scope>NUCLEOTIDE SEQUENCE [LARGE SCALE GENOMIC DNA]</scope>
    <source>
        <strain evidence="4 5">CGMCC 4.6858</strain>
    </source>
</reference>
<gene>
    <name evidence="4" type="ORF">SAMN05421872_101228</name>
</gene>
<dbReference type="EMBL" id="FMZM01000001">
    <property type="protein sequence ID" value="SDC07691.1"/>
    <property type="molecule type" value="Genomic_DNA"/>
</dbReference>
<dbReference type="InterPro" id="IPR001647">
    <property type="entry name" value="HTH_TetR"/>
</dbReference>
<evidence type="ECO:0000313" key="4">
    <source>
        <dbReference type="EMBL" id="SDC07691.1"/>
    </source>
</evidence>
<dbReference type="STRING" id="1045774.SAMN05421872_101228"/>
<proteinExistence type="predicted"/>
<dbReference type="InterPro" id="IPR009057">
    <property type="entry name" value="Homeodomain-like_sf"/>
</dbReference>
<keyword evidence="2 4" id="KW-0238">DNA-binding</keyword>
<evidence type="ECO:0000256" key="2">
    <source>
        <dbReference type="ARBA" id="ARBA00023125"/>
    </source>
</evidence>
<evidence type="ECO:0000256" key="1">
    <source>
        <dbReference type="ARBA" id="ARBA00023015"/>
    </source>
</evidence>
<dbReference type="OrthoDB" id="4543698at2"/>
<organism evidence="4 5">
    <name type="scientific">Nocardioides lianchengensis</name>
    <dbReference type="NCBI Taxonomy" id="1045774"/>
    <lineage>
        <taxon>Bacteria</taxon>
        <taxon>Bacillati</taxon>
        <taxon>Actinomycetota</taxon>
        <taxon>Actinomycetes</taxon>
        <taxon>Propionibacteriales</taxon>
        <taxon>Nocardioidaceae</taxon>
        <taxon>Nocardioides</taxon>
    </lineage>
</organism>
<keyword evidence="1" id="KW-0805">Transcription regulation</keyword>
<dbReference type="PROSITE" id="PS50977">
    <property type="entry name" value="HTH_TETR_2"/>
    <property type="match status" value="1"/>
</dbReference>
<evidence type="ECO:0000256" key="3">
    <source>
        <dbReference type="ARBA" id="ARBA00023163"/>
    </source>
</evidence>
<dbReference type="InterPro" id="IPR036271">
    <property type="entry name" value="Tet_transcr_reg_TetR-rel_C_sf"/>
</dbReference>
<name>A0A1G6IMN5_9ACTN</name>
<sequence length="201" mass="20949">MASPVQSAAPGRPRDPRIDQAVLRAAEELVVEVGYADLTVGAIAERAGTTKPAVYRRWPGKAYLVHEAAFPDLAPGPAPDDGPLADDVRAMVAACRDVFARPVARAALPGLLAEVVGDPVLNAAVLARFRAGTWGSMHERLVRAVESGEARPDVDPDVLIETVGGATLLALLNRPDGVLGDDWVESLSALLLGGLLGPDSP</sequence>
<evidence type="ECO:0000313" key="5">
    <source>
        <dbReference type="Proteomes" id="UP000199034"/>
    </source>
</evidence>
<accession>A0A1G6IMN5</accession>
<dbReference type="Pfam" id="PF00440">
    <property type="entry name" value="TetR_N"/>
    <property type="match status" value="1"/>
</dbReference>
<dbReference type="PRINTS" id="PR00455">
    <property type="entry name" value="HTHTETR"/>
</dbReference>
<dbReference type="RefSeq" id="WP_090849916.1">
    <property type="nucleotide sequence ID" value="NZ_FMZM01000001.1"/>
</dbReference>
<dbReference type="Gene3D" id="1.10.357.10">
    <property type="entry name" value="Tetracycline Repressor, domain 2"/>
    <property type="match status" value="1"/>
</dbReference>
<dbReference type="InterPro" id="IPR050109">
    <property type="entry name" value="HTH-type_TetR-like_transc_reg"/>
</dbReference>